<keyword evidence="4" id="KW-0175">Coiled coil</keyword>
<dbReference type="PANTHER" id="PTHR30204">
    <property type="entry name" value="REDOX-CYCLING DRUG-SENSING TRANSCRIPTIONAL ACTIVATOR SOXR"/>
    <property type="match status" value="1"/>
</dbReference>
<dbReference type="AlphaFoldDB" id="A0A1U7J9I7"/>
<keyword evidence="3" id="KW-0804">Transcription</keyword>
<dbReference type="GO" id="GO:0003700">
    <property type="term" value="F:DNA-binding transcription factor activity"/>
    <property type="evidence" value="ECO:0007669"/>
    <property type="project" value="InterPro"/>
</dbReference>
<reference evidence="6 7" key="1">
    <citation type="submission" date="2016-11" db="EMBL/GenBank/DDBJ databases">
        <title>Draft Genome Sequences of Nine Cyanobacterial Strains from Diverse Habitats.</title>
        <authorList>
            <person name="Zhu T."/>
            <person name="Hou S."/>
            <person name="Lu X."/>
            <person name="Hess W.R."/>
        </authorList>
    </citation>
    <scope>NUCLEOTIDE SEQUENCE [LARGE SCALE GENOMIC DNA]</scope>
    <source>
        <strain evidence="6 7">NIES-30</strain>
    </source>
</reference>
<keyword evidence="1" id="KW-0805">Transcription regulation</keyword>
<evidence type="ECO:0000313" key="7">
    <source>
        <dbReference type="Proteomes" id="UP000185557"/>
    </source>
</evidence>
<organism evidence="6 7">
    <name type="scientific">Phormidium tenue NIES-30</name>
    <dbReference type="NCBI Taxonomy" id="549789"/>
    <lineage>
        <taxon>Bacteria</taxon>
        <taxon>Bacillati</taxon>
        <taxon>Cyanobacteriota</taxon>
        <taxon>Cyanophyceae</taxon>
        <taxon>Oscillatoriophycideae</taxon>
        <taxon>Oscillatoriales</taxon>
        <taxon>Oscillatoriaceae</taxon>
        <taxon>Phormidium</taxon>
    </lineage>
</organism>
<dbReference type="Proteomes" id="UP000185557">
    <property type="component" value="Unassembled WGS sequence"/>
</dbReference>
<dbReference type="GO" id="GO:0003677">
    <property type="term" value="F:DNA binding"/>
    <property type="evidence" value="ECO:0007669"/>
    <property type="project" value="UniProtKB-KW"/>
</dbReference>
<dbReference type="CDD" id="cd04770">
    <property type="entry name" value="HTH_HMRTR"/>
    <property type="match status" value="1"/>
</dbReference>
<dbReference type="STRING" id="549789.NIES30_05575"/>
<dbReference type="InterPro" id="IPR000551">
    <property type="entry name" value="MerR-type_HTH_dom"/>
</dbReference>
<dbReference type="EMBL" id="MRCG01000002">
    <property type="protein sequence ID" value="OKH50166.1"/>
    <property type="molecule type" value="Genomic_DNA"/>
</dbReference>
<proteinExistence type="predicted"/>
<dbReference type="PRINTS" id="PR00040">
    <property type="entry name" value="HTHMERR"/>
</dbReference>
<evidence type="ECO:0000259" key="5">
    <source>
        <dbReference type="PROSITE" id="PS50937"/>
    </source>
</evidence>
<dbReference type="SUPFAM" id="SSF46955">
    <property type="entry name" value="Putative DNA-binding domain"/>
    <property type="match status" value="1"/>
</dbReference>
<evidence type="ECO:0000256" key="3">
    <source>
        <dbReference type="ARBA" id="ARBA00023163"/>
    </source>
</evidence>
<dbReference type="Gene3D" id="1.10.1660.10">
    <property type="match status" value="1"/>
</dbReference>
<dbReference type="InterPro" id="IPR009061">
    <property type="entry name" value="DNA-bd_dom_put_sf"/>
</dbReference>
<dbReference type="RefSeq" id="WP_073607406.1">
    <property type="nucleotide sequence ID" value="NZ_MRCG01000002.1"/>
</dbReference>
<dbReference type="InterPro" id="IPR047057">
    <property type="entry name" value="MerR_fam"/>
</dbReference>
<dbReference type="Pfam" id="PF09278">
    <property type="entry name" value="MerR-DNA-bind"/>
    <property type="match status" value="1"/>
</dbReference>
<evidence type="ECO:0000256" key="2">
    <source>
        <dbReference type="ARBA" id="ARBA00023125"/>
    </source>
</evidence>
<comment type="caution">
    <text evidence="6">The sequence shown here is derived from an EMBL/GenBank/DDBJ whole genome shotgun (WGS) entry which is preliminary data.</text>
</comment>
<evidence type="ECO:0000313" key="6">
    <source>
        <dbReference type="EMBL" id="OKH50166.1"/>
    </source>
</evidence>
<name>A0A1U7J9I7_9CYAN</name>
<protein>
    <submittedName>
        <fullName evidence="6">Heavy metal-responsive transcriptional regulator</fullName>
    </submittedName>
</protein>
<dbReference type="InterPro" id="IPR015358">
    <property type="entry name" value="Tscrpt_reg_MerR_DNA-bd"/>
</dbReference>
<gene>
    <name evidence="6" type="ORF">NIES30_05575</name>
</gene>
<feature type="coiled-coil region" evidence="4">
    <location>
        <begin position="77"/>
        <end position="111"/>
    </location>
</feature>
<dbReference type="PANTHER" id="PTHR30204:SF94">
    <property type="entry name" value="HEAVY METAL-DEPENDENT TRANSCRIPTIONAL REGULATOR HI_0293-RELATED"/>
    <property type="match status" value="1"/>
</dbReference>
<dbReference type="PROSITE" id="PS50937">
    <property type="entry name" value="HTH_MERR_2"/>
    <property type="match status" value="1"/>
</dbReference>
<dbReference type="OrthoDB" id="9791488at2"/>
<keyword evidence="7" id="KW-1185">Reference proteome</keyword>
<dbReference type="Pfam" id="PF00376">
    <property type="entry name" value="MerR"/>
    <property type="match status" value="1"/>
</dbReference>
<accession>A0A1U7J9I7</accession>
<keyword evidence="2" id="KW-0238">DNA-binding</keyword>
<evidence type="ECO:0000256" key="1">
    <source>
        <dbReference type="ARBA" id="ARBA00023015"/>
    </source>
</evidence>
<dbReference type="SMART" id="SM00422">
    <property type="entry name" value="HTH_MERR"/>
    <property type="match status" value="1"/>
</dbReference>
<sequence>MLIRDLSRATGVPASTIRYYERLGLLQVPRRSGAQYRLYETADVERLRFIQKAKRLGLSLTEIGQLMALRAGGIAPCQQLKAMVASHLQQLDQQIAELQTLRQELATYHADLASQLPDDAAVPTETLCQGIICGFIEQVSHDA</sequence>
<feature type="domain" description="HTH merR-type" evidence="5">
    <location>
        <begin position="1"/>
        <end position="69"/>
    </location>
</feature>
<evidence type="ECO:0000256" key="4">
    <source>
        <dbReference type="SAM" id="Coils"/>
    </source>
</evidence>